<reference evidence="7" key="1">
    <citation type="journal article" date="2019" name="Int. J. Syst. Evol. Microbiol.">
        <title>The Global Catalogue of Microorganisms (GCM) 10K type strain sequencing project: providing services to taxonomists for standard genome sequencing and annotation.</title>
        <authorList>
            <consortium name="The Broad Institute Genomics Platform"/>
            <consortium name="The Broad Institute Genome Sequencing Center for Infectious Disease"/>
            <person name="Wu L."/>
            <person name="Ma J."/>
        </authorList>
    </citation>
    <scope>NUCLEOTIDE SEQUENCE [LARGE SCALE GENOMIC DNA]</scope>
    <source>
        <strain evidence="7">CCUG 60022</strain>
    </source>
</reference>
<dbReference type="Gene3D" id="3.40.80.10">
    <property type="entry name" value="Peptidoglycan recognition protein-like"/>
    <property type="match status" value="1"/>
</dbReference>
<feature type="domain" description="N-acetylmuramoyl-L-alanine amidase" evidence="5">
    <location>
        <begin position="45"/>
        <end position="196"/>
    </location>
</feature>
<dbReference type="GO" id="GO:0008745">
    <property type="term" value="F:N-acetylmuramoyl-L-alanine amidase activity"/>
    <property type="evidence" value="ECO:0007669"/>
    <property type="project" value="UniProtKB-EC"/>
</dbReference>
<dbReference type="RefSeq" id="WP_298264276.1">
    <property type="nucleotide sequence ID" value="NZ_JBHTIC010000005.1"/>
</dbReference>
<accession>A0ABW2Z8E3</accession>
<evidence type="ECO:0000256" key="1">
    <source>
        <dbReference type="ARBA" id="ARBA00001561"/>
    </source>
</evidence>
<dbReference type="SMART" id="SM00644">
    <property type="entry name" value="Ami_2"/>
    <property type="match status" value="1"/>
</dbReference>
<organism evidence="6 7">
    <name type="scientific">Lutibacter aestuarii</name>
    <dbReference type="NCBI Taxonomy" id="861111"/>
    <lineage>
        <taxon>Bacteria</taxon>
        <taxon>Pseudomonadati</taxon>
        <taxon>Bacteroidota</taxon>
        <taxon>Flavobacteriia</taxon>
        <taxon>Flavobacteriales</taxon>
        <taxon>Flavobacteriaceae</taxon>
        <taxon>Lutibacter</taxon>
    </lineage>
</organism>
<dbReference type="SUPFAM" id="SSF55846">
    <property type="entry name" value="N-acetylmuramoyl-L-alanine amidase-like"/>
    <property type="match status" value="1"/>
</dbReference>
<proteinExistence type="predicted"/>
<dbReference type="EMBL" id="JBHTIC010000005">
    <property type="protein sequence ID" value="MFD0761170.1"/>
    <property type="molecule type" value="Genomic_DNA"/>
</dbReference>
<evidence type="ECO:0000256" key="3">
    <source>
        <dbReference type="ARBA" id="ARBA00022801"/>
    </source>
</evidence>
<sequence>MKHYFLLFTSILLISCSVKTKIVDKPITFDKEREALTLQYLSERYDINNGTTKITPKMIVLHWTAIPSLENTFKAFEKSKITNSRPDIKSSGALNVSSQFVVDQDGTIYRLMPETTMARHVIGLNHCAIGIENVGGTKDAPLTKAQLKSNIKLVKYLASKYDIDYVIGHYEYTNFVNHELWLEKDPNYRTKKTDPGKEFLTAVKEATKNLNFKPTPQK</sequence>
<evidence type="ECO:0000313" key="6">
    <source>
        <dbReference type="EMBL" id="MFD0761170.1"/>
    </source>
</evidence>
<protein>
    <recommendedName>
        <fullName evidence="2">N-acetylmuramoyl-L-alanine amidase</fullName>
        <ecNumber evidence="2">3.5.1.28</ecNumber>
    </recommendedName>
</protein>
<keyword evidence="4" id="KW-0961">Cell wall biogenesis/degradation</keyword>
<comment type="caution">
    <text evidence="6">The sequence shown here is derived from an EMBL/GenBank/DDBJ whole genome shotgun (WGS) entry which is preliminary data.</text>
</comment>
<name>A0ABW2Z8E3_9FLAO</name>
<dbReference type="Pfam" id="PF01510">
    <property type="entry name" value="Amidase_2"/>
    <property type="match status" value="1"/>
</dbReference>
<dbReference type="PANTHER" id="PTHR30417:SF1">
    <property type="entry name" value="N-ACETYLMURAMOYL-L-ALANINE AMIDASE AMID"/>
    <property type="match status" value="1"/>
</dbReference>
<dbReference type="CDD" id="cd06583">
    <property type="entry name" value="PGRP"/>
    <property type="match status" value="1"/>
</dbReference>
<keyword evidence="7" id="KW-1185">Reference proteome</keyword>
<dbReference type="InterPro" id="IPR036505">
    <property type="entry name" value="Amidase/PGRP_sf"/>
</dbReference>
<dbReference type="InterPro" id="IPR051206">
    <property type="entry name" value="NAMLAA_amidase_2"/>
</dbReference>
<dbReference type="PANTHER" id="PTHR30417">
    <property type="entry name" value="N-ACETYLMURAMOYL-L-ALANINE AMIDASE AMID"/>
    <property type="match status" value="1"/>
</dbReference>
<dbReference type="PROSITE" id="PS51257">
    <property type="entry name" value="PROKAR_LIPOPROTEIN"/>
    <property type="match status" value="1"/>
</dbReference>
<evidence type="ECO:0000256" key="2">
    <source>
        <dbReference type="ARBA" id="ARBA00011901"/>
    </source>
</evidence>
<keyword evidence="3 6" id="KW-0378">Hydrolase</keyword>
<dbReference type="EC" id="3.5.1.28" evidence="2"/>
<evidence type="ECO:0000259" key="5">
    <source>
        <dbReference type="SMART" id="SM00644"/>
    </source>
</evidence>
<comment type="catalytic activity">
    <reaction evidence="1">
        <text>Hydrolyzes the link between N-acetylmuramoyl residues and L-amino acid residues in certain cell-wall glycopeptides.</text>
        <dbReference type="EC" id="3.5.1.28"/>
    </reaction>
</comment>
<evidence type="ECO:0000313" key="7">
    <source>
        <dbReference type="Proteomes" id="UP001597032"/>
    </source>
</evidence>
<evidence type="ECO:0000256" key="4">
    <source>
        <dbReference type="ARBA" id="ARBA00023316"/>
    </source>
</evidence>
<dbReference type="InterPro" id="IPR002502">
    <property type="entry name" value="Amidase_domain"/>
</dbReference>
<gene>
    <name evidence="6" type="ORF">ACFQZW_03670</name>
</gene>
<dbReference type="Proteomes" id="UP001597032">
    <property type="component" value="Unassembled WGS sequence"/>
</dbReference>